<dbReference type="EMBL" id="CAACVJ010000501">
    <property type="protein sequence ID" value="VEP17118.1"/>
    <property type="molecule type" value="Genomic_DNA"/>
</dbReference>
<comment type="caution">
    <text evidence="4">Lacks conserved residue(s) required for the propagation of feature annotation.</text>
</comment>
<dbReference type="Proteomes" id="UP000320055">
    <property type="component" value="Unassembled WGS sequence"/>
</dbReference>
<dbReference type="GO" id="GO:0004252">
    <property type="term" value="F:serine-type endopeptidase activity"/>
    <property type="evidence" value="ECO:0007669"/>
    <property type="project" value="InterPro"/>
</dbReference>
<keyword evidence="1" id="KW-0645">Protease</keyword>
<keyword evidence="2" id="KW-0378">Hydrolase</keyword>
<keyword evidence="3" id="KW-0720">Serine protease</keyword>
<evidence type="ECO:0000259" key="5">
    <source>
        <dbReference type="Pfam" id="PF00082"/>
    </source>
</evidence>
<dbReference type="PROSITE" id="PS00138">
    <property type="entry name" value="SUBTILASE_SER"/>
    <property type="match status" value="1"/>
</dbReference>
<dbReference type="AlphaFoldDB" id="A0A563W079"/>
<evidence type="ECO:0000256" key="4">
    <source>
        <dbReference type="PROSITE-ProRule" id="PRU01240"/>
    </source>
</evidence>
<name>A0A563W079_9CYAN</name>
<dbReference type="InterPro" id="IPR036852">
    <property type="entry name" value="Peptidase_S8/S53_dom_sf"/>
</dbReference>
<dbReference type="PANTHER" id="PTHR42884">
    <property type="entry name" value="PROPROTEIN CONVERTASE SUBTILISIN/KEXIN-RELATED"/>
    <property type="match status" value="1"/>
</dbReference>
<feature type="domain" description="Peptidase S8/S53" evidence="5">
    <location>
        <begin position="199"/>
        <end position="326"/>
    </location>
</feature>
<dbReference type="SUPFAM" id="SSF52743">
    <property type="entry name" value="Subtilisin-like"/>
    <property type="match status" value="1"/>
</dbReference>
<dbReference type="InterPro" id="IPR000209">
    <property type="entry name" value="Peptidase_S8/S53_dom"/>
</dbReference>
<dbReference type="PROSITE" id="PS51892">
    <property type="entry name" value="SUBTILASE"/>
    <property type="match status" value="1"/>
</dbReference>
<keyword evidence="7" id="KW-1185">Reference proteome</keyword>
<dbReference type="GO" id="GO:0016485">
    <property type="term" value="P:protein processing"/>
    <property type="evidence" value="ECO:0007669"/>
    <property type="project" value="TreeGrafter"/>
</dbReference>
<evidence type="ECO:0000313" key="6">
    <source>
        <dbReference type="EMBL" id="VEP17118.1"/>
    </source>
</evidence>
<sequence length="352" mass="37252">MANPNIGNSDVLVDDIFYLAEPFFQDGVIAQAVDEVVTNRGVSYFSAAGNNADRAYESTNFAVANDSESFFDDRFHDFDPGEGVDTRQSITIDGGATVRLSLQWDDPFYTSDGVDTDLNIFLLESGTNNVVAGSTLDNKEAQIPVEVLGFTNPSDTAQEYDVAISLSAGAEPGRIKYVNFGSSVDFNEFGTNSPTIIGHAAAVNAQAIGAARYTTPTDPEFFTALGPTNILFNPDGTRKDTPEIRQNPDLTAINGTDNTFFGGSDLENNGFPNFFGTSAAAPHAAAIAALMEEANPDLSPQEVYDTLADTAIDIGSPGFDNLTGEGLIDALKAVGVAASTAGQTHLKLSENR</sequence>
<evidence type="ECO:0000256" key="3">
    <source>
        <dbReference type="ARBA" id="ARBA00022825"/>
    </source>
</evidence>
<accession>A0A563W079</accession>
<gene>
    <name evidence="6" type="ORF">H1P_550029</name>
</gene>
<reference evidence="6 7" key="1">
    <citation type="submission" date="2019-01" db="EMBL/GenBank/DDBJ databases">
        <authorList>
            <person name="Brito A."/>
        </authorList>
    </citation>
    <scope>NUCLEOTIDE SEQUENCE [LARGE SCALE GENOMIC DNA]</scope>
    <source>
        <strain evidence="6">1</strain>
    </source>
</reference>
<evidence type="ECO:0000256" key="2">
    <source>
        <dbReference type="ARBA" id="ARBA00022801"/>
    </source>
</evidence>
<dbReference type="InterPro" id="IPR023828">
    <property type="entry name" value="Peptidase_S8_Ser-AS"/>
</dbReference>
<dbReference type="GO" id="GO:0016020">
    <property type="term" value="C:membrane"/>
    <property type="evidence" value="ECO:0007669"/>
    <property type="project" value="TreeGrafter"/>
</dbReference>
<evidence type="ECO:0000256" key="1">
    <source>
        <dbReference type="ARBA" id="ARBA00022670"/>
    </source>
</evidence>
<protein>
    <recommendedName>
        <fullName evidence="5">Peptidase S8/S53 domain-containing protein</fullName>
    </recommendedName>
</protein>
<comment type="similarity">
    <text evidence="4">Belongs to the peptidase S8 family.</text>
</comment>
<dbReference type="Gene3D" id="3.40.50.200">
    <property type="entry name" value="Peptidase S8/S53 domain"/>
    <property type="match status" value="1"/>
</dbReference>
<dbReference type="PANTHER" id="PTHR42884:SF14">
    <property type="entry name" value="NEUROENDOCRINE CONVERTASE 1"/>
    <property type="match status" value="1"/>
</dbReference>
<dbReference type="Pfam" id="PF00082">
    <property type="entry name" value="Peptidase_S8"/>
    <property type="match status" value="1"/>
</dbReference>
<proteinExistence type="inferred from homology"/>
<evidence type="ECO:0000313" key="7">
    <source>
        <dbReference type="Proteomes" id="UP000320055"/>
    </source>
</evidence>
<organism evidence="6 7">
    <name type="scientific">Hyella patelloides LEGE 07179</name>
    <dbReference type="NCBI Taxonomy" id="945734"/>
    <lineage>
        <taxon>Bacteria</taxon>
        <taxon>Bacillati</taxon>
        <taxon>Cyanobacteriota</taxon>
        <taxon>Cyanophyceae</taxon>
        <taxon>Pleurocapsales</taxon>
        <taxon>Hyellaceae</taxon>
        <taxon>Hyella</taxon>
    </lineage>
</organism>
<dbReference type="RefSeq" id="WP_186375919.1">
    <property type="nucleotide sequence ID" value="NZ_LR213814.1"/>
</dbReference>